<evidence type="ECO:0000313" key="4">
    <source>
        <dbReference type="Proteomes" id="UP000250266"/>
    </source>
</evidence>
<dbReference type="Pfam" id="PF24808">
    <property type="entry name" value="DUF7707"/>
    <property type="match status" value="1"/>
</dbReference>
<proteinExistence type="predicted"/>
<feature type="domain" description="DUF7707" evidence="2">
    <location>
        <begin position="11"/>
        <end position="106"/>
    </location>
</feature>
<feature type="region of interest" description="Disordered" evidence="1">
    <location>
        <begin position="111"/>
        <end position="142"/>
    </location>
</feature>
<keyword evidence="4" id="KW-1185">Reference proteome</keyword>
<gene>
    <name evidence="3" type="ORF">K432DRAFT_459414</name>
</gene>
<dbReference type="InterPro" id="IPR056124">
    <property type="entry name" value="DUF7707"/>
</dbReference>
<evidence type="ECO:0000313" key="3">
    <source>
        <dbReference type="EMBL" id="OCK77860.1"/>
    </source>
</evidence>
<evidence type="ECO:0000256" key="1">
    <source>
        <dbReference type="SAM" id="MobiDB-lite"/>
    </source>
</evidence>
<evidence type="ECO:0000259" key="2">
    <source>
        <dbReference type="Pfam" id="PF24808"/>
    </source>
</evidence>
<dbReference type="PANTHER" id="PTHR38118">
    <property type="entry name" value="ANCHORED CELL WALL PROTEIN 11-RELATED"/>
    <property type="match status" value="1"/>
</dbReference>
<feature type="non-terminal residue" evidence="3">
    <location>
        <position position="1"/>
    </location>
</feature>
<dbReference type="EMBL" id="KV745096">
    <property type="protein sequence ID" value="OCK77860.1"/>
    <property type="molecule type" value="Genomic_DNA"/>
</dbReference>
<dbReference type="AlphaFoldDB" id="A0A8E2E5N2"/>
<feature type="compositionally biased region" description="Low complexity" evidence="1">
    <location>
        <begin position="120"/>
        <end position="142"/>
    </location>
</feature>
<dbReference type="PANTHER" id="PTHR38118:SF2">
    <property type="entry name" value="CDP-ALCOHOL PHOSPHATIDYLTRANSFERASE PROTEIN"/>
    <property type="match status" value="1"/>
</dbReference>
<sequence length="192" mass="20083">AKHISASSSCALDPNTESLATRQVWCRNEQKTCSELCGSTGDTVSSMQNALTYSFTCTDGAGPNISDYQQNRPTQICLQWQTNSLVANPNDLQGQEACLAVICGNKTVSTISSGSPCPNPSTTSAPPLSTTLPSSASSVSTSSTSSMTITTVSATFKQFSPVDILKHLTKCSNLTKFTNTSASFSLTAIDGC</sequence>
<dbReference type="OrthoDB" id="2121879at2759"/>
<accession>A0A8E2E5N2</accession>
<organism evidence="3 4">
    <name type="scientific">Lepidopterella palustris CBS 459.81</name>
    <dbReference type="NCBI Taxonomy" id="1314670"/>
    <lineage>
        <taxon>Eukaryota</taxon>
        <taxon>Fungi</taxon>
        <taxon>Dikarya</taxon>
        <taxon>Ascomycota</taxon>
        <taxon>Pezizomycotina</taxon>
        <taxon>Dothideomycetes</taxon>
        <taxon>Pleosporomycetidae</taxon>
        <taxon>Mytilinidiales</taxon>
        <taxon>Argynnaceae</taxon>
        <taxon>Lepidopterella</taxon>
    </lineage>
</organism>
<reference evidence="3 4" key="1">
    <citation type="journal article" date="2016" name="Nat. Commun.">
        <title>Ectomycorrhizal ecology is imprinted in the genome of the dominant symbiotic fungus Cenococcum geophilum.</title>
        <authorList>
            <consortium name="DOE Joint Genome Institute"/>
            <person name="Peter M."/>
            <person name="Kohler A."/>
            <person name="Ohm R.A."/>
            <person name="Kuo A."/>
            <person name="Krutzmann J."/>
            <person name="Morin E."/>
            <person name="Arend M."/>
            <person name="Barry K.W."/>
            <person name="Binder M."/>
            <person name="Choi C."/>
            <person name="Clum A."/>
            <person name="Copeland A."/>
            <person name="Grisel N."/>
            <person name="Haridas S."/>
            <person name="Kipfer T."/>
            <person name="LaButti K."/>
            <person name="Lindquist E."/>
            <person name="Lipzen A."/>
            <person name="Maire R."/>
            <person name="Meier B."/>
            <person name="Mihaltcheva S."/>
            <person name="Molinier V."/>
            <person name="Murat C."/>
            <person name="Poggeler S."/>
            <person name="Quandt C.A."/>
            <person name="Sperisen C."/>
            <person name="Tritt A."/>
            <person name="Tisserant E."/>
            <person name="Crous P.W."/>
            <person name="Henrissat B."/>
            <person name="Nehls U."/>
            <person name="Egli S."/>
            <person name="Spatafora J.W."/>
            <person name="Grigoriev I.V."/>
            <person name="Martin F.M."/>
        </authorList>
    </citation>
    <scope>NUCLEOTIDE SEQUENCE [LARGE SCALE GENOMIC DNA]</scope>
    <source>
        <strain evidence="3 4">CBS 459.81</strain>
    </source>
</reference>
<protein>
    <recommendedName>
        <fullName evidence="2">DUF7707 domain-containing protein</fullName>
    </recommendedName>
</protein>
<name>A0A8E2E5N2_9PEZI</name>
<dbReference type="Proteomes" id="UP000250266">
    <property type="component" value="Unassembled WGS sequence"/>
</dbReference>